<comment type="caution">
    <text evidence="1">The sequence shown here is derived from an EMBL/GenBank/DDBJ whole genome shotgun (WGS) entry which is preliminary data.</text>
</comment>
<accession>A0AAI9Z7W6</accession>
<gene>
    <name evidence="1" type="ORF">CCOS01_02369</name>
</gene>
<dbReference type="GeneID" id="85334107"/>
<dbReference type="RefSeq" id="XP_060319210.1">
    <property type="nucleotide sequence ID" value="XM_060450560.1"/>
</dbReference>
<sequence>MDLAWARCRNPLPSPESQTFVFPTTAMAHWELWTPAPTLFPGHGHGFLSPAQSRHLCWHYQSSQCHSLSCAQSVPSGHATLDVMRWLHERSPRDQCWARPANTTDSDELPSGAPNSRRVLDLIIASLVVKSAQRNSHPGGLQPGCQGAVAIVVLLEAQADPPCKLPLVRCGWLVGDATVHVTNHQVSIRRGAWLPDLRPFCWGNAKPNSVNLLFIVSKFFFLPFL</sequence>
<protein>
    <submittedName>
        <fullName evidence="1">Uncharacterized protein</fullName>
    </submittedName>
</protein>
<dbReference type="AlphaFoldDB" id="A0AAI9Z7W6"/>
<organism evidence="1 2">
    <name type="scientific">Colletotrichum costaricense</name>
    <dbReference type="NCBI Taxonomy" id="1209916"/>
    <lineage>
        <taxon>Eukaryota</taxon>
        <taxon>Fungi</taxon>
        <taxon>Dikarya</taxon>
        <taxon>Ascomycota</taxon>
        <taxon>Pezizomycotina</taxon>
        <taxon>Sordariomycetes</taxon>
        <taxon>Hypocreomycetidae</taxon>
        <taxon>Glomerellales</taxon>
        <taxon>Glomerellaceae</taxon>
        <taxon>Colletotrichum</taxon>
        <taxon>Colletotrichum acutatum species complex</taxon>
    </lineage>
</organism>
<reference evidence="1 2" key="1">
    <citation type="submission" date="2016-10" db="EMBL/GenBank/DDBJ databases">
        <title>The genome sequence of Colletotrichum fioriniae PJ7.</title>
        <authorList>
            <person name="Baroncelli R."/>
        </authorList>
    </citation>
    <scope>NUCLEOTIDE SEQUENCE [LARGE SCALE GENOMIC DNA]</scope>
    <source>
        <strain evidence="1 2">IMI 309622</strain>
    </source>
</reference>
<name>A0AAI9Z7W6_9PEZI</name>
<evidence type="ECO:0000313" key="2">
    <source>
        <dbReference type="Proteomes" id="UP001240678"/>
    </source>
</evidence>
<dbReference type="Proteomes" id="UP001240678">
    <property type="component" value="Unassembled WGS sequence"/>
</dbReference>
<keyword evidence="2" id="KW-1185">Reference proteome</keyword>
<evidence type="ECO:0000313" key="1">
    <source>
        <dbReference type="EMBL" id="KAK1537049.1"/>
    </source>
</evidence>
<dbReference type="EMBL" id="MOOE01000002">
    <property type="protein sequence ID" value="KAK1537049.1"/>
    <property type="molecule type" value="Genomic_DNA"/>
</dbReference>
<proteinExistence type="predicted"/>